<dbReference type="GO" id="GO:0003677">
    <property type="term" value="F:DNA binding"/>
    <property type="evidence" value="ECO:0007669"/>
    <property type="project" value="InterPro"/>
</dbReference>
<dbReference type="Pfam" id="PF04205">
    <property type="entry name" value="FMN_bind"/>
    <property type="match status" value="1"/>
</dbReference>
<dbReference type="PANTHER" id="PTHR30224:SF4">
    <property type="entry name" value="ELECTRON TRANSPORT PROTEIN YCCM-RELATED"/>
    <property type="match status" value="1"/>
</dbReference>
<feature type="signal peptide" evidence="5">
    <location>
        <begin position="1"/>
        <end position="24"/>
    </location>
</feature>
<evidence type="ECO:0000313" key="7">
    <source>
        <dbReference type="EMBL" id="XDT71179.1"/>
    </source>
</evidence>
<accession>A0AB39UT10</accession>
<dbReference type="InterPro" id="IPR007329">
    <property type="entry name" value="FMN-bd"/>
</dbReference>
<dbReference type="NCBIfam" id="NF046105">
    <property type="entry name" value="TransRegNosR"/>
    <property type="match status" value="1"/>
</dbReference>
<organism evidence="7">
    <name type="scientific">Thermohahella caldifontis</name>
    <dbReference type="NCBI Taxonomy" id="3142973"/>
    <lineage>
        <taxon>Bacteria</taxon>
        <taxon>Pseudomonadati</taxon>
        <taxon>Pseudomonadota</taxon>
        <taxon>Gammaproteobacteria</taxon>
        <taxon>Oceanospirillales</taxon>
        <taxon>Hahellaceae</taxon>
        <taxon>Thermohahella</taxon>
    </lineage>
</organism>
<dbReference type="InterPro" id="IPR011399">
    <property type="entry name" value="NosR"/>
</dbReference>
<dbReference type="PIRSF" id="PIRSF036354">
    <property type="entry name" value="NosR"/>
    <property type="match status" value="1"/>
</dbReference>
<evidence type="ECO:0000256" key="1">
    <source>
        <dbReference type="ARBA" id="ARBA00004236"/>
    </source>
</evidence>
<feature type="chain" id="PRO_5044251973" evidence="5">
    <location>
        <begin position="25"/>
        <end position="708"/>
    </location>
</feature>
<dbReference type="EMBL" id="CP154858">
    <property type="protein sequence ID" value="XDT71179.1"/>
    <property type="molecule type" value="Genomic_DNA"/>
</dbReference>
<evidence type="ECO:0000256" key="3">
    <source>
        <dbReference type="ARBA" id="ARBA00023136"/>
    </source>
</evidence>
<feature type="transmembrane region" description="Helical" evidence="4">
    <location>
        <begin position="587"/>
        <end position="603"/>
    </location>
</feature>
<evidence type="ECO:0000256" key="2">
    <source>
        <dbReference type="ARBA" id="ARBA00022475"/>
    </source>
</evidence>
<keyword evidence="5" id="KW-0732">Signal</keyword>
<evidence type="ECO:0000256" key="4">
    <source>
        <dbReference type="SAM" id="Phobius"/>
    </source>
</evidence>
<dbReference type="SUPFAM" id="SSF54862">
    <property type="entry name" value="4Fe-4S ferredoxins"/>
    <property type="match status" value="1"/>
</dbReference>
<dbReference type="KEGG" id="tcd:AAIA72_10210"/>
<dbReference type="AlphaFoldDB" id="A0AB39UT10"/>
<dbReference type="Pfam" id="PF12801">
    <property type="entry name" value="Fer4_5"/>
    <property type="match status" value="2"/>
</dbReference>
<proteinExistence type="predicted"/>
<dbReference type="GO" id="GO:0010181">
    <property type="term" value="F:FMN binding"/>
    <property type="evidence" value="ECO:0007669"/>
    <property type="project" value="InterPro"/>
</dbReference>
<dbReference type="InterPro" id="IPR052378">
    <property type="entry name" value="NosR_regulator"/>
</dbReference>
<keyword evidence="4" id="KW-0812">Transmembrane</keyword>
<name>A0AB39UT10_9GAMM</name>
<keyword evidence="2" id="KW-1003">Cell membrane</keyword>
<evidence type="ECO:0000256" key="5">
    <source>
        <dbReference type="SAM" id="SignalP"/>
    </source>
</evidence>
<feature type="transmembrane region" description="Helical" evidence="4">
    <location>
        <begin position="544"/>
        <end position="564"/>
    </location>
</feature>
<dbReference type="PANTHER" id="PTHR30224">
    <property type="entry name" value="ELECTRON TRANSPORT PROTEIN"/>
    <property type="match status" value="1"/>
</dbReference>
<feature type="transmembrane region" description="Helical" evidence="4">
    <location>
        <begin position="490"/>
        <end position="523"/>
    </location>
</feature>
<dbReference type="RefSeq" id="WP_369600217.1">
    <property type="nucleotide sequence ID" value="NZ_CP154858.1"/>
</dbReference>
<dbReference type="GO" id="GO:0045893">
    <property type="term" value="P:positive regulation of DNA-templated transcription"/>
    <property type="evidence" value="ECO:0007669"/>
    <property type="project" value="InterPro"/>
</dbReference>
<gene>
    <name evidence="7" type="ORF">AAIA72_10210</name>
</gene>
<feature type="transmembrane region" description="Helical" evidence="4">
    <location>
        <begin position="409"/>
        <end position="433"/>
    </location>
</feature>
<protein>
    <submittedName>
        <fullName evidence="7">4Fe-4S binding protein</fullName>
    </submittedName>
</protein>
<dbReference type="InterPro" id="IPR017896">
    <property type="entry name" value="4Fe4S_Fe-S-bd"/>
</dbReference>
<keyword evidence="4" id="KW-1133">Transmembrane helix</keyword>
<dbReference type="GO" id="GO:0005886">
    <property type="term" value="C:plasma membrane"/>
    <property type="evidence" value="ECO:0007669"/>
    <property type="project" value="UniProtKB-SubCell"/>
</dbReference>
<feature type="transmembrane region" description="Helical" evidence="4">
    <location>
        <begin position="445"/>
        <end position="470"/>
    </location>
</feature>
<sequence length="708" mass="79488">MAISKGFRQLVLIGIALLALLVNAACASTKPEDRLHTLFPDLTDIQPTQAGTLPVWKVVREDTLLGYAFETVQVVNIPAYSGKPVNVLVTLDPKGVIKDAYVLEHHEPILLVGIPEQKLFDFTAQYSGIPAGKKVVVGTASDDSTETVDAITGATVTVMVVNEAITRAAQKVALALALISGKTLVSPGKVLPYDATENWQTLLQQNALGRLHLTRGEVGDAFRGTEAEGVDAAPESARQETFIDLYFALLTPPAIGKSLLGEDQYRWLTNELKPGDHAIAVMANGLYSFKGSGYVRGGIFDRVRVRQNGNDISFRDLDYFRLSDVYAGGMPRFSEMAIFIVRGHYEFNPAAPFALELVVRRQTGPLTSTFVSFDRELALGAPYVEPAVYAEPSAEPQGPLWVQIWHQRAFQITVLGISLVLLFAIMFLQDWLVRYPRFLHNLRRVFLIYTVGFIGWYGLAQLSVVNVLTFVHALMSDFRWELFLSDPMLFILWSFTAATILLWGRGVFCGWLCPFGALQELINEAARKLKIRQFELPFFLHERLWALKYLILLGLFGISLQSMAEAERFAEVEPFKTSIMLMFQREWWFVLYAVVLLVANIFTRKVYCRYICPLGAALAIPSRFQIFQWLRRRKECGQPCQLCKVECEIQAIHPDGHINTQECHYCLDCQMTYHNPNKCPPLINKARRARKAQPAGDRIPAVELETAS</sequence>
<reference evidence="7" key="1">
    <citation type="submission" date="2024-05" db="EMBL/GenBank/DDBJ databases">
        <title>Genome sequencing of novel strain.</title>
        <authorList>
            <person name="Ganbat D."/>
            <person name="Ganbat S."/>
            <person name="Lee S.-J."/>
        </authorList>
    </citation>
    <scope>NUCLEOTIDE SEQUENCE</scope>
    <source>
        <strain evidence="7">SMD15-11</strain>
    </source>
</reference>
<keyword evidence="3 4" id="KW-0472">Membrane</keyword>
<dbReference type="SMART" id="SM00900">
    <property type="entry name" value="FMN_bind"/>
    <property type="match status" value="1"/>
</dbReference>
<evidence type="ECO:0000259" key="6">
    <source>
        <dbReference type="SMART" id="SM00900"/>
    </source>
</evidence>
<comment type="subcellular location">
    <subcellularLocation>
        <location evidence="1">Cell membrane</location>
    </subcellularLocation>
</comment>
<feature type="domain" description="FMN-binding" evidence="6">
    <location>
        <begin position="79"/>
        <end position="172"/>
    </location>
</feature>